<accession>A0A1Y5TLW8</accession>
<dbReference type="Proteomes" id="UP000193900">
    <property type="component" value="Unassembled WGS sequence"/>
</dbReference>
<dbReference type="OrthoDB" id="9795573at2"/>
<dbReference type="Pfam" id="PF13356">
    <property type="entry name" value="Arm-DNA-bind_3"/>
    <property type="match status" value="1"/>
</dbReference>
<reference evidence="2 3" key="1">
    <citation type="submission" date="2017-03" db="EMBL/GenBank/DDBJ databases">
        <authorList>
            <person name="Afonso C.L."/>
            <person name="Miller P.J."/>
            <person name="Scott M.A."/>
            <person name="Spackman E."/>
            <person name="Goraichik I."/>
            <person name="Dimitrov K.M."/>
            <person name="Suarez D.L."/>
            <person name="Swayne D.E."/>
        </authorList>
    </citation>
    <scope>NUCLEOTIDE SEQUENCE [LARGE SCALE GENOMIC DNA]</scope>
    <source>
        <strain evidence="2 3">CECT 7023</strain>
    </source>
</reference>
<dbReference type="EMBL" id="FWFZ01000019">
    <property type="protein sequence ID" value="SLN66940.1"/>
    <property type="molecule type" value="Genomic_DNA"/>
</dbReference>
<keyword evidence="3" id="KW-1185">Reference proteome</keyword>
<evidence type="ECO:0000313" key="2">
    <source>
        <dbReference type="EMBL" id="SLN66940.1"/>
    </source>
</evidence>
<organism evidence="2 3">
    <name type="scientific">Roseisalinus antarcticus</name>
    <dbReference type="NCBI Taxonomy" id="254357"/>
    <lineage>
        <taxon>Bacteria</taxon>
        <taxon>Pseudomonadati</taxon>
        <taxon>Pseudomonadota</taxon>
        <taxon>Alphaproteobacteria</taxon>
        <taxon>Rhodobacterales</taxon>
        <taxon>Roseobacteraceae</taxon>
        <taxon>Roseisalinus</taxon>
    </lineage>
</organism>
<evidence type="ECO:0000313" key="3">
    <source>
        <dbReference type="Proteomes" id="UP000193900"/>
    </source>
</evidence>
<sequence length="83" mass="9259">MRARNRLSSVFVRNVPAGKHCDSAGLWFMQREDGGGQWFLHAAIHGRWREMGRGGFPDVTLAQARDAADHWRAVAKAGRDPST</sequence>
<dbReference type="InterPro" id="IPR038488">
    <property type="entry name" value="Integrase_DNA-bd_sf"/>
</dbReference>
<evidence type="ECO:0000259" key="1">
    <source>
        <dbReference type="Pfam" id="PF13356"/>
    </source>
</evidence>
<feature type="domain" description="Integrase DNA-binding" evidence="1">
    <location>
        <begin position="13"/>
        <end position="82"/>
    </location>
</feature>
<protein>
    <recommendedName>
        <fullName evidence="1">Integrase DNA-binding domain-containing protein</fullName>
    </recommendedName>
</protein>
<gene>
    <name evidence="2" type="ORF">ROA7023_03193</name>
</gene>
<dbReference type="AlphaFoldDB" id="A0A1Y5TLW8"/>
<dbReference type="RefSeq" id="WP_143535589.1">
    <property type="nucleotide sequence ID" value="NZ_FWFZ01000019.1"/>
</dbReference>
<name>A0A1Y5TLW8_9RHOB</name>
<dbReference type="Gene3D" id="3.30.160.390">
    <property type="entry name" value="Integrase, DNA-binding domain"/>
    <property type="match status" value="1"/>
</dbReference>
<proteinExistence type="predicted"/>
<dbReference type="InterPro" id="IPR025166">
    <property type="entry name" value="Integrase_DNA_bind_dom"/>
</dbReference>